<evidence type="ECO:0000259" key="4">
    <source>
        <dbReference type="Pfam" id="PF17676"/>
    </source>
</evidence>
<dbReference type="Pfam" id="PF02016">
    <property type="entry name" value="Peptidase_S66"/>
    <property type="match status" value="1"/>
</dbReference>
<proteinExistence type="inferred from homology"/>
<comment type="caution">
    <text evidence="5">The sequence shown here is derived from an EMBL/GenBank/DDBJ whole genome shotgun (WGS) entry which is preliminary data.</text>
</comment>
<dbReference type="EMBL" id="JBANDC010000020">
    <property type="protein sequence ID" value="MEM4990109.1"/>
    <property type="molecule type" value="Genomic_DNA"/>
</dbReference>
<dbReference type="InterPro" id="IPR040449">
    <property type="entry name" value="Peptidase_S66_N"/>
</dbReference>
<dbReference type="Pfam" id="PF17676">
    <property type="entry name" value="Peptidase_S66C"/>
    <property type="match status" value="1"/>
</dbReference>
<sequence>MHNPQTLRFPKPLAAGDLIAVTAPSSGVPPALHPRLDLAIAALEHRGFRVLEGECLRQQANGASAIPRRRADELTAFLTAPEIAAVMPPWGGNLAIELLDLVDFDALASSPAKWFSGFSDLSTLHLPLTTIAGWATVHGPNLMQFGASAVDETTAGLWALLTASHGVDFEQRSSIAFERVSADWKSNPGANLVASEKTKWKRFDGAEAPLHLEGRLIGGCLDTLSRLAGTRYGNVPAYIASSGKEGTLLYLENAELAPFEVARALHCLRMHGWLDGLHGILLGRNAATGSSDDFTYMDALRSALEGVCCPTLYDLDIGHLPPQVSLVNGAFAKIDYAAGSGSIVQQFR</sequence>
<feature type="domain" description="LD-carboxypeptidase N-terminal" evidence="3">
    <location>
        <begin position="19"/>
        <end position="139"/>
    </location>
</feature>
<name>A0ABU9Q1E6_9BURK</name>
<dbReference type="SUPFAM" id="SSF141986">
    <property type="entry name" value="LD-carboxypeptidase A C-terminal domain-like"/>
    <property type="match status" value="1"/>
</dbReference>
<dbReference type="Gene3D" id="3.50.30.60">
    <property type="entry name" value="LD-carboxypeptidase A C-terminal domain-like"/>
    <property type="match status" value="1"/>
</dbReference>
<evidence type="ECO:0000313" key="6">
    <source>
        <dbReference type="Proteomes" id="UP001495910"/>
    </source>
</evidence>
<dbReference type="InterPro" id="IPR040921">
    <property type="entry name" value="Peptidase_S66C"/>
</dbReference>
<evidence type="ECO:0000259" key="3">
    <source>
        <dbReference type="Pfam" id="PF02016"/>
    </source>
</evidence>
<feature type="domain" description="LD-carboxypeptidase C-terminal" evidence="4">
    <location>
        <begin position="213"/>
        <end position="334"/>
    </location>
</feature>
<dbReference type="InterPro" id="IPR029062">
    <property type="entry name" value="Class_I_gatase-like"/>
</dbReference>
<reference evidence="5 6" key="1">
    <citation type="submission" date="2024-02" db="EMBL/GenBank/DDBJ databases">
        <title>Draft genome sequence of Collimonas sp. strain H4R21, an effective mineral-weathering bacterial strain isolated from the beech rhizosphere.</title>
        <authorList>
            <person name="Morin E."/>
            <person name="Uroz S."/>
            <person name="Leveau J.H.J."/>
            <person name="Kumar R."/>
            <person name="Rey M.W."/>
            <person name="Pham J."/>
        </authorList>
    </citation>
    <scope>NUCLEOTIDE SEQUENCE [LARGE SCALE GENOMIC DNA]</scope>
    <source>
        <strain evidence="5 6">H4R21</strain>
    </source>
</reference>
<comment type="similarity">
    <text evidence="1">Belongs to the peptidase S66 family.</text>
</comment>
<keyword evidence="6" id="KW-1185">Reference proteome</keyword>
<organism evidence="5 6">
    <name type="scientific">Collimonas rhizosphaerae</name>
    <dbReference type="NCBI Taxonomy" id="3126357"/>
    <lineage>
        <taxon>Bacteria</taxon>
        <taxon>Pseudomonadati</taxon>
        <taxon>Pseudomonadota</taxon>
        <taxon>Betaproteobacteria</taxon>
        <taxon>Burkholderiales</taxon>
        <taxon>Oxalobacteraceae</taxon>
        <taxon>Collimonas</taxon>
    </lineage>
</organism>
<evidence type="ECO:0000256" key="2">
    <source>
        <dbReference type="ARBA" id="ARBA00022801"/>
    </source>
</evidence>
<dbReference type="RefSeq" id="WP_342831243.1">
    <property type="nucleotide sequence ID" value="NZ_JBANDC010000020.1"/>
</dbReference>
<gene>
    <name evidence="5" type="ORF">V8G57_22155</name>
</gene>
<evidence type="ECO:0000256" key="1">
    <source>
        <dbReference type="ARBA" id="ARBA00010233"/>
    </source>
</evidence>
<keyword evidence="2" id="KW-0378">Hydrolase</keyword>
<dbReference type="PANTHER" id="PTHR30237:SF5">
    <property type="entry name" value="CARBOXYPEPTIDASE VC_A0337-RELATED"/>
    <property type="match status" value="1"/>
</dbReference>
<dbReference type="PANTHER" id="PTHR30237">
    <property type="entry name" value="MURAMOYLTETRAPEPTIDE CARBOXYPEPTIDASE"/>
    <property type="match status" value="1"/>
</dbReference>
<dbReference type="SUPFAM" id="SSF52317">
    <property type="entry name" value="Class I glutamine amidotransferase-like"/>
    <property type="match status" value="1"/>
</dbReference>
<dbReference type="Gene3D" id="3.40.50.10740">
    <property type="entry name" value="Class I glutamine amidotransferase-like"/>
    <property type="match status" value="1"/>
</dbReference>
<accession>A0ABU9Q1E6</accession>
<dbReference type="InterPro" id="IPR027478">
    <property type="entry name" value="LdcA_N"/>
</dbReference>
<dbReference type="CDD" id="cd07062">
    <property type="entry name" value="Peptidase_S66_mccF_like"/>
    <property type="match status" value="1"/>
</dbReference>
<evidence type="ECO:0000313" key="5">
    <source>
        <dbReference type="EMBL" id="MEM4990109.1"/>
    </source>
</evidence>
<dbReference type="PIRSF" id="PIRSF028757">
    <property type="entry name" value="LD-carboxypeptidase"/>
    <property type="match status" value="1"/>
</dbReference>
<dbReference type="Proteomes" id="UP001495910">
    <property type="component" value="Unassembled WGS sequence"/>
</dbReference>
<protein>
    <submittedName>
        <fullName evidence="5">S66 peptidase family protein</fullName>
    </submittedName>
</protein>
<dbReference type="InterPro" id="IPR003507">
    <property type="entry name" value="S66_fam"/>
</dbReference>
<dbReference type="InterPro" id="IPR027461">
    <property type="entry name" value="Carboxypeptidase_A_C_sf"/>
</dbReference>